<sequence length="361" mass="39872">MYQPGLKGIVAAQTAISHIDGEKGLLIYRGHDVRTLTGRCSFEEAAYLLWYGRMPSTEEADHLGEELKTNRTLSEPMLDILTHLPVNMDPMSVLRTVLSAEGGTEYVWKPTLDQAVRITALIPTIIAYRERHLKGAAFIKPHDELGHVSNYLYMLTGMEPDHAVSQALETYMILTMEHGMNASTFSARVTASTESDLISSVISAIGTMKGPLHGGAPTGVIALLEEIGTEENAESVIRKKISQGEKLMGFGHRIYKTRDPRATALKGKLLEFHGENEELDLAIAIEDIAVNLLEKLKPGRGLYTNVEYYAASIMRAIHLPDHLFTPTFTAARAVGWTAHVLEQSENNTIFRPQSDYIGTLV</sequence>
<dbReference type="InterPro" id="IPR016142">
    <property type="entry name" value="Citrate_synth-like_lrg_a-sub"/>
</dbReference>
<dbReference type="InterPro" id="IPR002020">
    <property type="entry name" value="Citrate_synthase"/>
</dbReference>
<comment type="catalytic activity">
    <reaction evidence="4">
        <text>oxaloacetate + acetyl-CoA + H2O = citrate + CoA + H(+)</text>
        <dbReference type="Rhea" id="RHEA:16845"/>
        <dbReference type="ChEBI" id="CHEBI:15377"/>
        <dbReference type="ChEBI" id="CHEBI:15378"/>
        <dbReference type="ChEBI" id="CHEBI:16452"/>
        <dbReference type="ChEBI" id="CHEBI:16947"/>
        <dbReference type="ChEBI" id="CHEBI:57287"/>
        <dbReference type="ChEBI" id="CHEBI:57288"/>
        <dbReference type="EC" id="2.3.3.16"/>
    </reaction>
</comment>
<evidence type="ECO:0000313" key="9">
    <source>
        <dbReference type="Proteomes" id="UP000037405"/>
    </source>
</evidence>
<dbReference type="GO" id="GO:0005829">
    <property type="term" value="C:cytosol"/>
    <property type="evidence" value="ECO:0007669"/>
    <property type="project" value="TreeGrafter"/>
</dbReference>
<dbReference type="PRINTS" id="PR00143">
    <property type="entry name" value="CITRTSNTHASE"/>
</dbReference>
<evidence type="ECO:0000256" key="1">
    <source>
        <dbReference type="ARBA" id="ARBA00005163"/>
    </source>
</evidence>
<evidence type="ECO:0000256" key="2">
    <source>
        <dbReference type="ARBA" id="ARBA00010566"/>
    </source>
</evidence>
<comment type="caution">
    <text evidence="8">The sequence shown here is derived from an EMBL/GenBank/DDBJ whole genome shotgun (WGS) entry which is preliminary data.</text>
</comment>
<dbReference type="AlphaFoldDB" id="A0A0M0GPW0"/>
<dbReference type="InterPro" id="IPR024176">
    <property type="entry name" value="Citrate_synthase_bac-typ"/>
</dbReference>
<dbReference type="UniPathway" id="UPA00223"/>
<dbReference type="GO" id="GO:0036440">
    <property type="term" value="F:citrate synthase activity"/>
    <property type="evidence" value="ECO:0007669"/>
    <property type="project" value="UniProtKB-EC"/>
</dbReference>
<dbReference type="EMBL" id="LGUE01000001">
    <property type="protein sequence ID" value="KON91899.1"/>
    <property type="molecule type" value="Genomic_DNA"/>
</dbReference>
<organism evidence="8 9">
    <name type="scientific">Rossellomorea marisflavi</name>
    <dbReference type="NCBI Taxonomy" id="189381"/>
    <lineage>
        <taxon>Bacteria</taxon>
        <taxon>Bacillati</taxon>
        <taxon>Bacillota</taxon>
        <taxon>Bacilli</taxon>
        <taxon>Bacillales</taxon>
        <taxon>Bacillaceae</taxon>
        <taxon>Rossellomorea</taxon>
    </lineage>
</organism>
<dbReference type="OrthoDB" id="9800864at2"/>
<dbReference type="GO" id="GO:0006099">
    <property type="term" value="P:tricarboxylic acid cycle"/>
    <property type="evidence" value="ECO:0007669"/>
    <property type="project" value="UniProtKB-UniPathway"/>
</dbReference>
<dbReference type="GO" id="GO:0005975">
    <property type="term" value="P:carbohydrate metabolic process"/>
    <property type="evidence" value="ECO:0007669"/>
    <property type="project" value="TreeGrafter"/>
</dbReference>
<feature type="active site" evidence="6">
    <location>
        <position position="252"/>
    </location>
</feature>
<dbReference type="PANTHER" id="PTHR11739:SF4">
    <property type="entry name" value="CITRATE SYNTHASE, PEROXISOMAL"/>
    <property type="match status" value="1"/>
</dbReference>
<evidence type="ECO:0000256" key="4">
    <source>
        <dbReference type="ARBA" id="ARBA00049288"/>
    </source>
</evidence>
<evidence type="ECO:0000256" key="6">
    <source>
        <dbReference type="PIRSR" id="PIRSR001369-1"/>
    </source>
</evidence>
<dbReference type="STRING" id="189381.GCA_900166615_03215"/>
<dbReference type="InterPro" id="IPR016143">
    <property type="entry name" value="Citrate_synth-like_sm_a-sub"/>
</dbReference>
<protein>
    <recommendedName>
        <fullName evidence="5">Citrate synthase</fullName>
    </recommendedName>
</protein>
<name>A0A0M0GPW0_9BACI</name>
<reference evidence="9" key="1">
    <citation type="submission" date="2015-07" db="EMBL/GenBank/DDBJ databases">
        <title>Fjat-14235 jcm11544.</title>
        <authorList>
            <person name="Liu B."/>
            <person name="Wang J."/>
            <person name="Zhu Y."/>
            <person name="Liu G."/>
            <person name="Chen Q."/>
            <person name="Chen Z."/>
            <person name="Lan J."/>
            <person name="Che J."/>
            <person name="Ge C."/>
            <person name="Shi H."/>
            <person name="Pan Z."/>
            <person name="Liu X."/>
        </authorList>
    </citation>
    <scope>NUCLEOTIDE SEQUENCE [LARGE SCALE GENOMIC DNA]</scope>
    <source>
        <strain evidence="9">JCM 11544</strain>
    </source>
</reference>
<feature type="active site" evidence="6">
    <location>
        <position position="307"/>
    </location>
</feature>
<proteinExistence type="inferred from homology"/>
<accession>A0A0M0GPW0</accession>
<dbReference type="Pfam" id="PF00285">
    <property type="entry name" value="Citrate_synt"/>
    <property type="match status" value="1"/>
</dbReference>
<dbReference type="PIRSF" id="PIRSF001369">
    <property type="entry name" value="Citrate_synth"/>
    <property type="match status" value="1"/>
</dbReference>
<dbReference type="PANTHER" id="PTHR11739">
    <property type="entry name" value="CITRATE SYNTHASE"/>
    <property type="match status" value="1"/>
</dbReference>
<dbReference type="Gene3D" id="1.10.580.10">
    <property type="entry name" value="Citrate Synthase, domain 1"/>
    <property type="match status" value="1"/>
</dbReference>
<keyword evidence="9" id="KW-1185">Reference proteome</keyword>
<dbReference type="InterPro" id="IPR019810">
    <property type="entry name" value="Citrate_synthase_AS"/>
</dbReference>
<dbReference type="InterPro" id="IPR036969">
    <property type="entry name" value="Citrate_synthase_sf"/>
</dbReference>
<dbReference type="PATRIC" id="fig|189381.12.peg.1201"/>
<comment type="similarity">
    <text evidence="2 5 7">Belongs to the citrate synthase family.</text>
</comment>
<evidence type="ECO:0000256" key="3">
    <source>
        <dbReference type="ARBA" id="ARBA00022679"/>
    </source>
</evidence>
<evidence type="ECO:0000313" key="8">
    <source>
        <dbReference type="EMBL" id="KON91899.1"/>
    </source>
</evidence>
<dbReference type="Gene3D" id="1.10.230.10">
    <property type="entry name" value="Cytochrome P450-Terp, domain 2"/>
    <property type="match status" value="1"/>
</dbReference>
<evidence type="ECO:0000256" key="7">
    <source>
        <dbReference type="RuleBase" id="RU003406"/>
    </source>
</evidence>
<keyword evidence="3 5" id="KW-0808">Transferase</keyword>
<dbReference type="RefSeq" id="WP_053427097.1">
    <property type="nucleotide sequence ID" value="NZ_JAUKEF010000001.1"/>
</dbReference>
<comment type="pathway">
    <text evidence="1">Carbohydrate metabolism; tricarboxylic acid cycle.</text>
</comment>
<dbReference type="CDD" id="cd06109">
    <property type="entry name" value="BsCS-I_like"/>
    <property type="match status" value="1"/>
</dbReference>
<evidence type="ECO:0000256" key="5">
    <source>
        <dbReference type="PIRNR" id="PIRNR001369"/>
    </source>
</evidence>
<dbReference type="PROSITE" id="PS00480">
    <property type="entry name" value="CITRATE_SYNTHASE"/>
    <property type="match status" value="1"/>
</dbReference>
<dbReference type="SUPFAM" id="SSF48256">
    <property type="entry name" value="Citrate synthase"/>
    <property type="match status" value="1"/>
</dbReference>
<dbReference type="Proteomes" id="UP000037405">
    <property type="component" value="Unassembled WGS sequence"/>
</dbReference>
<gene>
    <name evidence="8" type="ORF">AF331_05340</name>
</gene>